<dbReference type="PANTHER" id="PTHR45901:SF7">
    <property type="entry name" value="OXYGEN-REGULATED PROTEIN 1"/>
    <property type="match status" value="1"/>
</dbReference>
<dbReference type="SMART" id="SM00015">
    <property type="entry name" value="IQ"/>
    <property type="match status" value="1"/>
</dbReference>
<dbReference type="Gene3D" id="2.60.60.20">
    <property type="entry name" value="PLAT/LH2 domain"/>
    <property type="match status" value="2"/>
</dbReference>
<accession>A0AAN8FYC7</accession>
<dbReference type="InterPro" id="IPR000048">
    <property type="entry name" value="IQ_motif_EF-hand-BS"/>
</dbReference>
<feature type="compositionally biased region" description="Polar residues" evidence="2">
    <location>
        <begin position="126"/>
        <end position="136"/>
    </location>
</feature>
<feature type="domain" description="PLAT" evidence="3">
    <location>
        <begin position="657"/>
        <end position="772"/>
    </location>
</feature>
<sequence length="1064" mass="119657">AAIFRLYSTNGDRMSSVNDILNLSPPKVIACTRIERPLLGTTMTSLPSIEPHRYMPKTQKSASDSSYTASSSVHENGIEKKSRTFSNALKRNTRRTTGARRKKVLKALPPITTEKTSYKADDTDSGKANSISSRLTDTPKMDEEQEFAFNEQLEKTLREAEKHQIAEDDESSDELSLSARYHDSGRENSVSSTRSKEAEIRSKVSEEELPSTSGAGDTERSALISVERKAAMLRQEKMENHDEEHDFINDEDSDSMDGLESGHGRVERRSSDAVKDVESDEEGDSLSDTEEEPQEKEEEAKRPRGTFGTIRMPTAQSNREEILPSDNEEGEAAEDEQGKLETKRNLLLPTVITVPATANNTRPGTADSDQEEILPSDDEESHNLNQQEGPGKAKVVDDDQEEILPSDDEHANDDKADAEVHAADSDHEEILPSDDEQDTNEHIKAAIKIQSAFRGYRARKQFKEMKTVAFSDEPPAVIEDTNDVSEEPIPGEAAEQEEALVVKSETPRLGTPLPKRPERVTYTISITTGNRWGAETETDLYIQIFGDEVTSRRFYLQQESGEMRFRQRHMDSFHVESEDLGTINQIVIGHEAEGYGAGIFIDYVLITENLIDGRQFVCYCSKWFDSGQVDGKIERTLQVSAFYYLNSVPDETMTSQGRWEFILHNGMEDGTGGTTSNLDIIGYGTTGSSMMHINNDKTMSTVPDTTLIQVDFGAIGDLLKVRFEADGAGDQPDYYLEWVELRDLDTEERIAVRVGKWMDITGKHTKKPQAFREISVFRSGDQPLETQNYEGKVQGGDMSLVENGRLEAQLVGDFSDSGVFPLIYNQKKQEYSFKVECVHLGRINSIKIIGDFSREGKAVLEGFSVLQDIWDKHVGSVEIGADILAISAFVRESSHCPYRYVLKESKIRELDENKNYFKVLRFTDMEGLSTRNKKHTFNAETSDWLLEMSAVGKADIIPEISICSGHDAYPMVYQPDASAEERYTYEIKGSSVDNLQKLRVGVGDMEDDDRFYIKKMRLVNQTTKTVLRFPNVDTEFESNQVYEFSPVYPDIQPTLSGFQPSMFF</sequence>
<dbReference type="PANTHER" id="PTHR45901">
    <property type="entry name" value="PROTEIN CBG12474"/>
    <property type="match status" value="1"/>
</dbReference>
<dbReference type="Proteomes" id="UP001331761">
    <property type="component" value="Unassembled WGS sequence"/>
</dbReference>
<feature type="compositionally biased region" description="Acidic residues" evidence="2">
    <location>
        <begin position="278"/>
        <end position="297"/>
    </location>
</feature>
<dbReference type="Pfam" id="PF01477">
    <property type="entry name" value="PLAT"/>
    <property type="match status" value="2"/>
</dbReference>
<feature type="compositionally biased region" description="Acidic residues" evidence="2">
    <location>
        <begin position="368"/>
        <end position="380"/>
    </location>
</feature>
<feature type="compositionally biased region" description="Basic and acidic residues" evidence="2">
    <location>
        <begin position="260"/>
        <end position="277"/>
    </location>
</feature>
<feature type="compositionally biased region" description="Basic and acidic residues" evidence="2">
    <location>
        <begin position="226"/>
        <end position="248"/>
    </location>
</feature>
<dbReference type="InterPro" id="IPR001024">
    <property type="entry name" value="PLAT/LH2_dom"/>
</dbReference>
<dbReference type="AlphaFoldDB" id="A0AAN8FYC7"/>
<dbReference type="CDD" id="cd23767">
    <property type="entry name" value="IQCD"/>
    <property type="match status" value="1"/>
</dbReference>
<feature type="domain" description="PLAT" evidence="3">
    <location>
        <begin position="520"/>
        <end position="638"/>
    </location>
</feature>
<gene>
    <name evidence="4" type="ORF">GCK32_009737</name>
</gene>
<feature type="compositionally biased region" description="Basic and acidic residues" evidence="2">
    <location>
        <begin position="194"/>
        <end position="206"/>
    </location>
</feature>
<evidence type="ECO:0000256" key="2">
    <source>
        <dbReference type="SAM" id="MobiDB-lite"/>
    </source>
</evidence>
<dbReference type="EMBL" id="WIXE01004339">
    <property type="protein sequence ID" value="KAK5983120.1"/>
    <property type="molecule type" value="Genomic_DNA"/>
</dbReference>
<evidence type="ECO:0000313" key="5">
    <source>
        <dbReference type="Proteomes" id="UP001331761"/>
    </source>
</evidence>
<comment type="caution">
    <text evidence="4">The sequence shown here is derived from an EMBL/GenBank/DDBJ whole genome shotgun (WGS) entry which is preliminary data.</text>
</comment>
<dbReference type="Gene3D" id="1.20.5.190">
    <property type="match status" value="1"/>
</dbReference>
<protein>
    <recommendedName>
        <fullName evidence="3">PLAT domain-containing protein</fullName>
    </recommendedName>
</protein>
<dbReference type="SUPFAM" id="SSF49723">
    <property type="entry name" value="Lipase/lipooxygenase domain (PLAT/LH2 domain)"/>
    <property type="match status" value="2"/>
</dbReference>
<organism evidence="4 5">
    <name type="scientific">Trichostrongylus colubriformis</name>
    <name type="common">Black scour worm</name>
    <dbReference type="NCBI Taxonomy" id="6319"/>
    <lineage>
        <taxon>Eukaryota</taxon>
        <taxon>Metazoa</taxon>
        <taxon>Ecdysozoa</taxon>
        <taxon>Nematoda</taxon>
        <taxon>Chromadorea</taxon>
        <taxon>Rhabditida</taxon>
        <taxon>Rhabditina</taxon>
        <taxon>Rhabditomorpha</taxon>
        <taxon>Strongyloidea</taxon>
        <taxon>Trichostrongylidae</taxon>
        <taxon>Trichostrongylus</taxon>
    </lineage>
</organism>
<feature type="region of interest" description="Disordered" evidence="2">
    <location>
        <begin position="44"/>
        <end position="141"/>
    </location>
</feature>
<feature type="compositionally biased region" description="Basic and acidic residues" evidence="2">
    <location>
        <begin position="116"/>
        <end position="125"/>
    </location>
</feature>
<name>A0AAN8FYC7_TRICO</name>
<dbReference type="InterPro" id="IPR036392">
    <property type="entry name" value="PLAT/LH2_dom_sf"/>
</dbReference>
<dbReference type="PROSITE" id="PS50095">
    <property type="entry name" value="PLAT"/>
    <property type="match status" value="2"/>
</dbReference>
<feature type="compositionally biased region" description="Low complexity" evidence="2">
    <location>
        <begin position="61"/>
        <end position="72"/>
    </location>
</feature>
<feature type="non-terminal residue" evidence="4">
    <location>
        <position position="1"/>
    </location>
</feature>
<feature type="compositionally biased region" description="Basic residues" evidence="2">
    <location>
        <begin position="91"/>
        <end position="105"/>
    </location>
</feature>
<feature type="compositionally biased region" description="Basic and acidic residues" evidence="2">
    <location>
        <begin position="407"/>
        <end position="430"/>
    </location>
</feature>
<evidence type="ECO:0000313" key="4">
    <source>
        <dbReference type="EMBL" id="KAK5983120.1"/>
    </source>
</evidence>
<proteinExistence type="predicted"/>
<feature type="compositionally biased region" description="Acidic residues" evidence="2">
    <location>
        <begin position="326"/>
        <end position="335"/>
    </location>
</feature>
<reference evidence="4 5" key="1">
    <citation type="submission" date="2019-10" db="EMBL/GenBank/DDBJ databases">
        <title>Assembly and Annotation for the nematode Trichostrongylus colubriformis.</title>
        <authorList>
            <person name="Martin J."/>
        </authorList>
    </citation>
    <scope>NUCLEOTIDE SEQUENCE [LARGE SCALE GENOMIC DNA]</scope>
    <source>
        <strain evidence="4">G859</strain>
        <tissue evidence="4">Whole worm</tissue>
    </source>
</reference>
<dbReference type="PROSITE" id="PS50096">
    <property type="entry name" value="IQ"/>
    <property type="match status" value="1"/>
</dbReference>
<comment type="caution">
    <text evidence="1">Lacks conserved residue(s) required for the propagation of feature annotation.</text>
</comment>
<dbReference type="InterPro" id="IPR052970">
    <property type="entry name" value="Inner_ear_hair_cell_LOXHD"/>
</dbReference>
<evidence type="ECO:0000259" key="3">
    <source>
        <dbReference type="PROSITE" id="PS50095"/>
    </source>
</evidence>
<dbReference type="Pfam" id="PF00612">
    <property type="entry name" value="IQ"/>
    <property type="match status" value="1"/>
</dbReference>
<evidence type="ECO:0000256" key="1">
    <source>
        <dbReference type="PROSITE-ProRule" id="PRU00152"/>
    </source>
</evidence>
<keyword evidence="5" id="KW-1185">Reference proteome</keyword>
<feature type="region of interest" description="Disordered" evidence="2">
    <location>
        <begin position="159"/>
        <end position="440"/>
    </location>
</feature>